<protein>
    <submittedName>
        <fullName evidence="1">Uncharacterized protein</fullName>
    </submittedName>
</protein>
<dbReference type="Proteomes" id="UP000054018">
    <property type="component" value="Unassembled WGS sequence"/>
</dbReference>
<keyword evidence="2" id="KW-1185">Reference proteome</keyword>
<reference evidence="1 2" key="1">
    <citation type="submission" date="2014-04" db="EMBL/GenBank/DDBJ databases">
        <authorList>
            <consortium name="DOE Joint Genome Institute"/>
            <person name="Kuo A."/>
            <person name="Kohler A."/>
            <person name="Costa M.D."/>
            <person name="Nagy L.G."/>
            <person name="Floudas D."/>
            <person name="Copeland A."/>
            <person name="Barry K.W."/>
            <person name="Cichocki N."/>
            <person name="Veneault-Fourrey C."/>
            <person name="LaButti K."/>
            <person name="Lindquist E.A."/>
            <person name="Lipzen A."/>
            <person name="Lundell T."/>
            <person name="Morin E."/>
            <person name="Murat C."/>
            <person name="Sun H."/>
            <person name="Tunlid A."/>
            <person name="Henrissat B."/>
            <person name="Grigoriev I.V."/>
            <person name="Hibbett D.S."/>
            <person name="Martin F."/>
            <person name="Nordberg H.P."/>
            <person name="Cantor M.N."/>
            <person name="Hua S.X."/>
        </authorList>
    </citation>
    <scope>NUCLEOTIDE SEQUENCE [LARGE SCALE GENOMIC DNA]</scope>
    <source>
        <strain evidence="1 2">441</strain>
    </source>
</reference>
<dbReference type="AlphaFoldDB" id="A0A0C9YKF1"/>
<proteinExistence type="predicted"/>
<dbReference type="OrthoDB" id="2692742at2759"/>
<gene>
    <name evidence="1" type="ORF">PISMIDRAFT_96743</name>
</gene>
<evidence type="ECO:0000313" key="2">
    <source>
        <dbReference type="Proteomes" id="UP000054018"/>
    </source>
</evidence>
<sequence length="54" mass="6077">IISVPNSTTEADLLLETAKAQCKLCRIQKQLADQLVECNLLQLEYSCLQVQQVE</sequence>
<name>A0A0C9YKF1_9AGAM</name>
<dbReference type="HOGENOM" id="CLU_3056113_0_0_1"/>
<accession>A0A0C9YKF1</accession>
<dbReference type="EMBL" id="KN833708">
    <property type="protein sequence ID" value="KIK25440.1"/>
    <property type="molecule type" value="Genomic_DNA"/>
</dbReference>
<reference evidence="2" key="2">
    <citation type="submission" date="2015-01" db="EMBL/GenBank/DDBJ databases">
        <title>Evolutionary Origins and Diversification of the Mycorrhizal Mutualists.</title>
        <authorList>
            <consortium name="DOE Joint Genome Institute"/>
            <consortium name="Mycorrhizal Genomics Consortium"/>
            <person name="Kohler A."/>
            <person name="Kuo A."/>
            <person name="Nagy L.G."/>
            <person name="Floudas D."/>
            <person name="Copeland A."/>
            <person name="Barry K.W."/>
            <person name="Cichocki N."/>
            <person name="Veneault-Fourrey C."/>
            <person name="LaButti K."/>
            <person name="Lindquist E.A."/>
            <person name="Lipzen A."/>
            <person name="Lundell T."/>
            <person name="Morin E."/>
            <person name="Murat C."/>
            <person name="Riley R."/>
            <person name="Ohm R."/>
            <person name="Sun H."/>
            <person name="Tunlid A."/>
            <person name="Henrissat B."/>
            <person name="Grigoriev I.V."/>
            <person name="Hibbett D.S."/>
            <person name="Martin F."/>
        </authorList>
    </citation>
    <scope>NUCLEOTIDE SEQUENCE [LARGE SCALE GENOMIC DNA]</scope>
    <source>
        <strain evidence="2">441</strain>
    </source>
</reference>
<evidence type="ECO:0000313" key="1">
    <source>
        <dbReference type="EMBL" id="KIK25440.1"/>
    </source>
</evidence>
<organism evidence="1 2">
    <name type="scientific">Pisolithus microcarpus 441</name>
    <dbReference type="NCBI Taxonomy" id="765257"/>
    <lineage>
        <taxon>Eukaryota</taxon>
        <taxon>Fungi</taxon>
        <taxon>Dikarya</taxon>
        <taxon>Basidiomycota</taxon>
        <taxon>Agaricomycotina</taxon>
        <taxon>Agaricomycetes</taxon>
        <taxon>Agaricomycetidae</taxon>
        <taxon>Boletales</taxon>
        <taxon>Sclerodermatineae</taxon>
        <taxon>Pisolithaceae</taxon>
        <taxon>Pisolithus</taxon>
    </lineage>
</organism>
<feature type="non-terminal residue" evidence="1">
    <location>
        <position position="1"/>
    </location>
</feature>